<proteinExistence type="predicted"/>
<feature type="compositionally biased region" description="Polar residues" evidence="1">
    <location>
        <begin position="680"/>
        <end position="691"/>
    </location>
</feature>
<gene>
    <name evidence="3" type="ORF">CAOG_006572</name>
</gene>
<dbReference type="Proteomes" id="UP000008743">
    <property type="component" value="Unassembled WGS sequence"/>
</dbReference>
<feature type="compositionally biased region" description="Low complexity" evidence="1">
    <location>
        <begin position="102"/>
        <end position="130"/>
    </location>
</feature>
<feature type="compositionally biased region" description="Low complexity" evidence="1">
    <location>
        <begin position="186"/>
        <end position="217"/>
    </location>
</feature>
<organism evidence="3 4">
    <name type="scientific">Capsaspora owczarzaki (strain ATCC 30864)</name>
    <dbReference type="NCBI Taxonomy" id="595528"/>
    <lineage>
        <taxon>Eukaryota</taxon>
        <taxon>Filasterea</taxon>
        <taxon>Capsaspora</taxon>
    </lineage>
</organism>
<evidence type="ECO:0000313" key="4">
    <source>
        <dbReference type="Proteomes" id="UP000008743"/>
    </source>
</evidence>
<feature type="region of interest" description="Disordered" evidence="1">
    <location>
        <begin position="410"/>
        <end position="441"/>
    </location>
</feature>
<dbReference type="PROSITE" id="PS50003">
    <property type="entry name" value="PH_DOMAIN"/>
    <property type="match status" value="1"/>
</dbReference>
<feature type="region of interest" description="Disordered" evidence="1">
    <location>
        <begin position="86"/>
        <end position="130"/>
    </location>
</feature>
<feature type="region of interest" description="Disordered" evidence="1">
    <location>
        <begin position="592"/>
        <end position="613"/>
    </location>
</feature>
<feature type="compositionally biased region" description="Low complexity" evidence="1">
    <location>
        <begin position="731"/>
        <end position="745"/>
    </location>
</feature>
<dbReference type="EMBL" id="KE346370">
    <property type="protein sequence ID" value="KJE96217.1"/>
    <property type="molecule type" value="Genomic_DNA"/>
</dbReference>
<feature type="compositionally biased region" description="Acidic residues" evidence="1">
    <location>
        <begin position="26"/>
        <end position="35"/>
    </location>
</feature>
<dbReference type="SMART" id="SM00233">
    <property type="entry name" value="PH"/>
    <property type="match status" value="1"/>
</dbReference>
<evidence type="ECO:0000313" key="3">
    <source>
        <dbReference type="EMBL" id="KJE96217.1"/>
    </source>
</evidence>
<dbReference type="CDD" id="cd00821">
    <property type="entry name" value="PH"/>
    <property type="match status" value="1"/>
</dbReference>
<sequence>MATAVSDTDWIEVDTADVFTTRYLDEETAGDDGADDDSRSNSFTSPAAAEPSTNATTANATQASQSTAHSNAVAAITLTAAARPSSQTAALPPTSHHATAVALPSSGSSTMSSSLATSPSSASDPSNAGSAEVSASTALVTAAAILGGFSGLHAALHPTFSSVITTSTAAKATGPTSIVHHGNPGPAASPSHHSASSLRSSPISSQSSSNTSLHTISAHGSSGNIQATVAAAASTPKHPDPPRTVREGQLRKLGYIWRNRWFVLTESTLFYFSYGNRNPTDLIHLDQVTSVSLKLEEIYTHCLIELIAKPATKWVLCGVDAEETESWLSAIKLCVAAASKRAKRRASRHARQSTVLSGSVPALAASTPGQPSSAGTLSLAVPGTAAAMTNRSIGGVAGTTPSNSIVIKAGAQSARNHRGVRPNDTDDSPPTSNSNSTGTSVVNSSAVFAGRGTGSAPTSNAATAMAIPSYALRRYNEVGPIPGMAGTSPAHFDPAFCTTSSTVVSPSNHAGGAQRGGFPPGIMLDASEAGQFMFSTNSNPLSPTSPPMSPPQHAVGSYMPPPNPGSTPVAGPHPGLLSASMVASKLKPFPSTPVFIMGGDDRSETSSVASRSRVNTDFSVAGDAEHHDDQQQQHQQASNRAALLRSESVLSEESTYSRPPPPLPPKTQNFAAQFADVDLNSGSTSPQPYQESSRHGDDDDTYSVNCFEDDTGTMRYEYRGTFTPVDRTRSDTTATSATRASTDADSLPRAPEGDRDLEIDDLIEYEIVPPQLGVVASPTTFLDTLNVSILRDTIACNPDSPLSHISRYLTNVANKAVHIGQLLANRPPFEKVNAPPPPPPLVTERGLLDALRELGATQQKVADIADYRFVYHVLAADPQPRIRVCNLLQFKATVATFEWKAYFYLM</sequence>
<name>A0A0D2VX75_CAPO3</name>
<dbReference type="InterPro" id="IPR011993">
    <property type="entry name" value="PH-like_dom_sf"/>
</dbReference>
<dbReference type="InParanoid" id="A0A0D2VX75"/>
<accession>A0A0D2VX75</accession>
<protein>
    <recommendedName>
        <fullName evidence="2">PH domain-containing protein</fullName>
    </recommendedName>
</protein>
<feature type="compositionally biased region" description="Low complexity" evidence="1">
    <location>
        <begin position="44"/>
        <end position="68"/>
    </location>
</feature>
<dbReference type="AlphaFoldDB" id="A0A0D2VX75"/>
<keyword evidence="4" id="KW-1185">Reference proteome</keyword>
<reference evidence="3" key="1">
    <citation type="submission" date="2011-02" db="EMBL/GenBank/DDBJ databases">
        <title>The Genome Sequence of Capsaspora owczarzaki ATCC 30864.</title>
        <authorList>
            <consortium name="The Broad Institute Genome Sequencing Platform"/>
            <person name="Russ C."/>
            <person name="Cuomo C."/>
            <person name="Burger G."/>
            <person name="Gray M.W."/>
            <person name="Holland P.W.H."/>
            <person name="King N."/>
            <person name="Lang F.B.F."/>
            <person name="Roger A.J."/>
            <person name="Ruiz-Trillo I."/>
            <person name="Young S.K."/>
            <person name="Zeng Q."/>
            <person name="Gargeya S."/>
            <person name="Alvarado L."/>
            <person name="Berlin A."/>
            <person name="Chapman S.B."/>
            <person name="Chen Z."/>
            <person name="Freedman E."/>
            <person name="Gellesch M."/>
            <person name="Goldberg J."/>
            <person name="Griggs A."/>
            <person name="Gujja S."/>
            <person name="Heilman E."/>
            <person name="Heiman D."/>
            <person name="Howarth C."/>
            <person name="Mehta T."/>
            <person name="Neiman D."/>
            <person name="Pearson M."/>
            <person name="Roberts A."/>
            <person name="Saif S."/>
            <person name="Shea T."/>
            <person name="Shenoy N."/>
            <person name="Sisk P."/>
            <person name="Stolte C."/>
            <person name="Sykes S."/>
            <person name="White J."/>
            <person name="Yandava C."/>
            <person name="Haas B."/>
            <person name="Nusbaum C."/>
            <person name="Birren B."/>
        </authorList>
    </citation>
    <scope>NUCLEOTIDE SEQUENCE</scope>
    <source>
        <strain evidence="3">ATCC 30864</strain>
    </source>
</reference>
<feature type="domain" description="PH" evidence="2">
    <location>
        <begin position="243"/>
        <end position="336"/>
    </location>
</feature>
<dbReference type="RefSeq" id="XP_004345321.1">
    <property type="nucleotide sequence ID" value="XM_004345271.2"/>
</dbReference>
<dbReference type="Gene3D" id="2.30.29.30">
    <property type="entry name" value="Pleckstrin-homology domain (PH domain)/Phosphotyrosine-binding domain (PTB)"/>
    <property type="match status" value="1"/>
</dbReference>
<dbReference type="SUPFAM" id="SSF50729">
    <property type="entry name" value="PH domain-like"/>
    <property type="match status" value="1"/>
</dbReference>
<feature type="region of interest" description="Disordered" evidence="1">
    <location>
        <begin position="725"/>
        <end position="753"/>
    </location>
</feature>
<dbReference type="Pfam" id="PF00169">
    <property type="entry name" value="PH"/>
    <property type="match status" value="1"/>
</dbReference>
<feature type="region of interest" description="Disordered" evidence="1">
    <location>
        <begin position="174"/>
        <end position="217"/>
    </location>
</feature>
<feature type="region of interest" description="Disordered" evidence="1">
    <location>
        <begin position="540"/>
        <end position="573"/>
    </location>
</feature>
<evidence type="ECO:0000259" key="2">
    <source>
        <dbReference type="PROSITE" id="PS50003"/>
    </source>
</evidence>
<feature type="region of interest" description="Disordered" evidence="1">
    <location>
        <begin position="23"/>
        <end position="68"/>
    </location>
</feature>
<dbReference type="InterPro" id="IPR001849">
    <property type="entry name" value="PH_domain"/>
</dbReference>
<feature type="region of interest" description="Disordered" evidence="1">
    <location>
        <begin position="647"/>
        <end position="703"/>
    </location>
</feature>
<evidence type="ECO:0000256" key="1">
    <source>
        <dbReference type="SAM" id="MobiDB-lite"/>
    </source>
</evidence>
<feature type="compositionally biased region" description="Low complexity" evidence="1">
    <location>
        <begin position="428"/>
        <end position="441"/>
    </location>
</feature>